<dbReference type="SUPFAM" id="SSF56112">
    <property type="entry name" value="Protein kinase-like (PK-like)"/>
    <property type="match status" value="1"/>
</dbReference>
<name>A0A9N9Y7I9_9HYPO</name>
<evidence type="ECO:0000313" key="2">
    <source>
        <dbReference type="Proteomes" id="UP000754883"/>
    </source>
</evidence>
<reference evidence="1" key="1">
    <citation type="submission" date="2021-10" db="EMBL/GenBank/DDBJ databases">
        <authorList>
            <person name="Piombo E."/>
        </authorList>
    </citation>
    <scope>NUCLEOTIDE SEQUENCE</scope>
</reference>
<accession>A0A9N9Y7I9</accession>
<protein>
    <recommendedName>
        <fullName evidence="3">Aminoglycoside phosphotransferase domain-containing protein</fullName>
    </recommendedName>
</protein>
<dbReference type="EMBL" id="CABFNO020001560">
    <property type="protein sequence ID" value="CAH0002309.1"/>
    <property type="molecule type" value="Genomic_DNA"/>
</dbReference>
<keyword evidence="2" id="KW-1185">Reference proteome</keyword>
<evidence type="ECO:0000313" key="1">
    <source>
        <dbReference type="EMBL" id="CAH0002309.1"/>
    </source>
</evidence>
<proteinExistence type="predicted"/>
<gene>
    <name evidence="1" type="ORF">CBYS24578_00001948</name>
</gene>
<sequence length="300" mass="33592">MSQPSKSVLEAFNLHGTPTSLEGGRGLCFQVNDTVLKPSEDYEESQFIAEVINKLHSIRPPTTYRVPLPCPAGFDKTVYVQDGWTAWSFLPGGHARGFDRYPVVFELARKFHSDLSLLSITRPSFLDRLSDRFHESDRLAWDEKSISSIPSLNQRVLSLIQPSIDELNKLKRPLQVTPPSQIIHADLTGNILYADLPGIIDMTFFWRPAAYGEAIIAADALIWSAQGRELVVDLYGGLDGTRIQLLVRALLYRCVAFAIDSDMRFVNAFLPKADFRGATETVRGVMEEMSRDTTESISIV</sequence>
<evidence type="ECO:0008006" key="3">
    <source>
        <dbReference type="Google" id="ProtNLM"/>
    </source>
</evidence>
<organism evidence="1 2">
    <name type="scientific">Clonostachys byssicola</name>
    <dbReference type="NCBI Taxonomy" id="160290"/>
    <lineage>
        <taxon>Eukaryota</taxon>
        <taxon>Fungi</taxon>
        <taxon>Dikarya</taxon>
        <taxon>Ascomycota</taxon>
        <taxon>Pezizomycotina</taxon>
        <taxon>Sordariomycetes</taxon>
        <taxon>Hypocreomycetidae</taxon>
        <taxon>Hypocreales</taxon>
        <taxon>Bionectriaceae</taxon>
        <taxon>Clonostachys</taxon>
    </lineage>
</organism>
<comment type="caution">
    <text evidence="1">The sequence shown here is derived from an EMBL/GenBank/DDBJ whole genome shotgun (WGS) entry which is preliminary data.</text>
</comment>
<dbReference type="AlphaFoldDB" id="A0A9N9Y7I9"/>
<dbReference type="Proteomes" id="UP000754883">
    <property type="component" value="Unassembled WGS sequence"/>
</dbReference>
<dbReference type="OrthoDB" id="4187105at2759"/>
<dbReference type="InterPro" id="IPR011009">
    <property type="entry name" value="Kinase-like_dom_sf"/>
</dbReference>